<organism evidence="3 4">
    <name type="scientific">Daphnia magna</name>
    <dbReference type="NCBI Taxonomy" id="35525"/>
    <lineage>
        <taxon>Eukaryota</taxon>
        <taxon>Metazoa</taxon>
        <taxon>Ecdysozoa</taxon>
        <taxon>Arthropoda</taxon>
        <taxon>Crustacea</taxon>
        <taxon>Branchiopoda</taxon>
        <taxon>Diplostraca</taxon>
        <taxon>Cladocera</taxon>
        <taxon>Anomopoda</taxon>
        <taxon>Daphniidae</taxon>
        <taxon>Daphnia</taxon>
    </lineage>
</organism>
<evidence type="ECO:0000313" key="4">
    <source>
        <dbReference type="Proteomes" id="UP000076858"/>
    </source>
</evidence>
<proteinExistence type="predicted"/>
<feature type="chain" id="PRO_5013463367" evidence="2">
    <location>
        <begin position="24"/>
        <end position="311"/>
    </location>
</feature>
<protein>
    <submittedName>
        <fullName evidence="3">Uncharacterized protein</fullName>
    </submittedName>
</protein>
<dbReference type="AlphaFoldDB" id="A0A0P6DD11"/>
<sequence length="311" mass="33132">MLKLMSVLWFVVASCFLCPAVESSSEIESSISSNSDSTSQAMVGSLRFYGISKTIKTTTTVVHLYTTYVRQTCLSVQPGTSACPETTPPTTTTSTTTTTTTPTPVAVTPATTTSGTTATTASSTTAPPFEIVKDQFMPSVSTNITVNKLTAPSLNLPQLSAIGSGLGGLFNKRPANIKVSATASASVTANGRRRRSHVMVGKIHPSAVRQVEITANPDMSLRESIQLDVTVEASRAEEYQEYYITGLMPHFAERALGINPITIVRLEPTTIIVTQTVTSKFPFNKPSDRVTLSYGGCVPSNVVAMNLPHCL</sequence>
<feature type="compositionally biased region" description="Low complexity" evidence="1">
    <location>
        <begin position="80"/>
        <end position="123"/>
    </location>
</feature>
<evidence type="ECO:0000256" key="1">
    <source>
        <dbReference type="SAM" id="MobiDB-lite"/>
    </source>
</evidence>
<dbReference type="PROSITE" id="PS51257">
    <property type="entry name" value="PROKAR_LIPOPROTEIN"/>
    <property type="match status" value="1"/>
</dbReference>
<keyword evidence="4" id="KW-1185">Reference proteome</keyword>
<name>A0A0P6DD11_9CRUS</name>
<dbReference type="EMBL" id="LRGB01000024">
    <property type="protein sequence ID" value="KZS21402.1"/>
    <property type="molecule type" value="Genomic_DNA"/>
</dbReference>
<dbReference type="Proteomes" id="UP000076858">
    <property type="component" value="Unassembled WGS sequence"/>
</dbReference>
<reference evidence="3 4" key="1">
    <citation type="submission" date="2016-03" db="EMBL/GenBank/DDBJ databases">
        <title>EvidentialGene: Evidence-directed Construction of Genes on Genomes.</title>
        <authorList>
            <person name="Gilbert D.G."/>
            <person name="Choi J.-H."/>
            <person name="Mockaitis K."/>
            <person name="Colbourne J."/>
            <person name="Pfrender M."/>
        </authorList>
    </citation>
    <scope>NUCLEOTIDE SEQUENCE [LARGE SCALE GENOMIC DNA]</scope>
    <source>
        <strain evidence="3 4">Xinb3</strain>
        <tissue evidence="3">Complete organism</tissue>
    </source>
</reference>
<evidence type="ECO:0000256" key="2">
    <source>
        <dbReference type="SAM" id="SignalP"/>
    </source>
</evidence>
<accession>A0A0P6DD11</accession>
<dbReference type="OrthoDB" id="6370286at2759"/>
<comment type="caution">
    <text evidence="3">The sequence shown here is derived from an EMBL/GenBank/DDBJ whole genome shotgun (WGS) entry which is preliminary data.</text>
</comment>
<evidence type="ECO:0000313" key="3">
    <source>
        <dbReference type="EMBL" id="KZS21402.1"/>
    </source>
</evidence>
<feature type="signal peptide" evidence="2">
    <location>
        <begin position="1"/>
        <end position="23"/>
    </location>
</feature>
<keyword evidence="2" id="KW-0732">Signal</keyword>
<feature type="region of interest" description="Disordered" evidence="1">
    <location>
        <begin position="78"/>
        <end position="123"/>
    </location>
</feature>
<gene>
    <name evidence="3" type="ORF">APZ42_011365</name>
</gene>